<protein>
    <recommendedName>
        <fullName evidence="3">Cysteine dioxygenase</fullName>
    </recommendedName>
</protein>
<accession>A0A6G8Q6X9</accession>
<dbReference type="RefSeq" id="WP_166174057.1">
    <property type="nucleotide sequence ID" value="NZ_CP045119.1"/>
</dbReference>
<evidence type="ECO:0000313" key="1">
    <source>
        <dbReference type="EMBL" id="QIN82077.1"/>
    </source>
</evidence>
<gene>
    <name evidence="1" type="ORF">GBA63_05045</name>
</gene>
<dbReference type="Gene3D" id="2.60.120.10">
    <property type="entry name" value="Jelly Rolls"/>
    <property type="match status" value="1"/>
</dbReference>
<dbReference type="InterPro" id="IPR011051">
    <property type="entry name" value="RmlC_Cupin_sf"/>
</dbReference>
<name>A0A6G8Q6X9_9ACTN</name>
<proteinExistence type="predicted"/>
<evidence type="ECO:0000313" key="2">
    <source>
        <dbReference type="Proteomes" id="UP000501452"/>
    </source>
</evidence>
<reference evidence="1 2" key="1">
    <citation type="submission" date="2019-10" db="EMBL/GenBank/DDBJ databases">
        <title>Rubrobacter sp nov SCSIO 52090 isolated from a deep-sea sediment in the South China Sea.</title>
        <authorList>
            <person name="Chen R.W."/>
        </authorList>
    </citation>
    <scope>NUCLEOTIDE SEQUENCE [LARGE SCALE GENOMIC DNA]</scope>
    <source>
        <strain evidence="1 2">SCSIO 52909</strain>
    </source>
</reference>
<dbReference type="Proteomes" id="UP000501452">
    <property type="component" value="Chromosome"/>
</dbReference>
<dbReference type="KEGG" id="rub:GBA63_05045"/>
<dbReference type="AlphaFoldDB" id="A0A6G8Q6X9"/>
<keyword evidence="2" id="KW-1185">Reference proteome</keyword>
<sequence>MAEERYERLDDGTLFEHARLRKLWRRRWREGGGVSTVLPYDGGIHRVGNPGGETAVSVHLYGPRLGAADGRDYDPSRDHVCDRWDD</sequence>
<dbReference type="SUPFAM" id="SSF51182">
    <property type="entry name" value="RmlC-like cupins"/>
    <property type="match status" value="1"/>
</dbReference>
<organism evidence="1 2">
    <name type="scientific">Rubrobacter tropicus</name>
    <dbReference type="NCBI Taxonomy" id="2653851"/>
    <lineage>
        <taxon>Bacteria</taxon>
        <taxon>Bacillati</taxon>
        <taxon>Actinomycetota</taxon>
        <taxon>Rubrobacteria</taxon>
        <taxon>Rubrobacterales</taxon>
        <taxon>Rubrobacteraceae</taxon>
        <taxon>Rubrobacter</taxon>
    </lineage>
</organism>
<evidence type="ECO:0008006" key="3">
    <source>
        <dbReference type="Google" id="ProtNLM"/>
    </source>
</evidence>
<dbReference type="InterPro" id="IPR014710">
    <property type="entry name" value="RmlC-like_jellyroll"/>
</dbReference>
<dbReference type="EMBL" id="CP045119">
    <property type="protein sequence ID" value="QIN82077.1"/>
    <property type="molecule type" value="Genomic_DNA"/>
</dbReference>